<evidence type="ECO:0000256" key="1">
    <source>
        <dbReference type="ARBA" id="ARBA00004141"/>
    </source>
</evidence>
<accession>T0ZIQ0</accession>
<name>T0ZIQ0_9ZZZZ</name>
<reference evidence="6" key="1">
    <citation type="submission" date="2013-08" db="EMBL/GenBank/DDBJ databases">
        <authorList>
            <person name="Mendez C."/>
            <person name="Richter M."/>
            <person name="Ferrer M."/>
            <person name="Sanchez J."/>
        </authorList>
    </citation>
    <scope>NUCLEOTIDE SEQUENCE</scope>
</reference>
<evidence type="ECO:0000313" key="6">
    <source>
        <dbReference type="EMBL" id="EQD28579.1"/>
    </source>
</evidence>
<keyword evidence="3 5" id="KW-1133">Transmembrane helix</keyword>
<dbReference type="GO" id="GO:0016020">
    <property type="term" value="C:membrane"/>
    <property type="evidence" value="ECO:0007669"/>
    <property type="project" value="UniProtKB-SubCell"/>
</dbReference>
<sequence>WGQRRWLAALVYVGMGWIGVFAFAPLHAVLAGGGLTLVLAGGVAYTLGVPFYLWRRLPFHHSVWHVFVLAGSVLQFLAVLLYVLPLVHPAAA</sequence>
<organism evidence="6">
    <name type="scientific">mine drainage metagenome</name>
    <dbReference type="NCBI Taxonomy" id="410659"/>
    <lineage>
        <taxon>unclassified sequences</taxon>
        <taxon>metagenomes</taxon>
        <taxon>ecological metagenomes</taxon>
    </lineage>
</organism>
<evidence type="ECO:0000256" key="2">
    <source>
        <dbReference type="ARBA" id="ARBA00022692"/>
    </source>
</evidence>
<evidence type="ECO:0000256" key="4">
    <source>
        <dbReference type="ARBA" id="ARBA00023136"/>
    </source>
</evidence>
<dbReference type="EMBL" id="AUZZ01010821">
    <property type="protein sequence ID" value="EQD28579.1"/>
    <property type="molecule type" value="Genomic_DNA"/>
</dbReference>
<dbReference type="Pfam" id="PF03006">
    <property type="entry name" value="HlyIII"/>
    <property type="match status" value="1"/>
</dbReference>
<dbReference type="AlphaFoldDB" id="T0ZIQ0"/>
<keyword evidence="4 5" id="KW-0472">Membrane</keyword>
<feature type="transmembrane region" description="Helical" evidence="5">
    <location>
        <begin position="66"/>
        <end position="87"/>
    </location>
</feature>
<feature type="transmembrane region" description="Helical" evidence="5">
    <location>
        <begin position="7"/>
        <end position="28"/>
    </location>
</feature>
<reference evidence="6" key="2">
    <citation type="journal article" date="2014" name="ISME J.">
        <title>Microbial stratification in low pH oxic and suboxic macroscopic growths along an acid mine drainage.</title>
        <authorList>
            <person name="Mendez-Garcia C."/>
            <person name="Mesa V."/>
            <person name="Sprenger R.R."/>
            <person name="Richter M."/>
            <person name="Diez M.S."/>
            <person name="Solano J."/>
            <person name="Bargiela R."/>
            <person name="Golyshina O.V."/>
            <person name="Manteca A."/>
            <person name="Ramos J.L."/>
            <person name="Gallego J.R."/>
            <person name="Llorente I."/>
            <person name="Martins Dos Santos V.A."/>
            <person name="Jensen O.N."/>
            <person name="Pelaez A.I."/>
            <person name="Sanchez J."/>
            <person name="Ferrer M."/>
        </authorList>
    </citation>
    <scope>NUCLEOTIDE SEQUENCE</scope>
</reference>
<feature type="transmembrane region" description="Helical" evidence="5">
    <location>
        <begin position="34"/>
        <end position="54"/>
    </location>
</feature>
<dbReference type="InterPro" id="IPR004254">
    <property type="entry name" value="AdipoR/HlyIII-related"/>
</dbReference>
<gene>
    <name evidence="6" type="ORF">B2A_14872</name>
</gene>
<protein>
    <submittedName>
        <fullName evidence="6">Hly-III related protein</fullName>
    </submittedName>
</protein>
<comment type="caution">
    <text evidence="6">The sequence shown here is derived from an EMBL/GenBank/DDBJ whole genome shotgun (WGS) entry which is preliminary data.</text>
</comment>
<evidence type="ECO:0000256" key="5">
    <source>
        <dbReference type="SAM" id="Phobius"/>
    </source>
</evidence>
<keyword evidence="2 5" id="KW-0812">Transmembrane</keyword>
<evidence type="ECO:0000256" key="3">
    <source>
        <dbReference type="ARBA" id="ARBA00022989"/>
    </source>
</evidence>
<comment type="subcellular location">
    <subcellularLocation>
        <location evidence="1">Membrane</location>
        <topology evidence="1">Multi-pass membrane protein</topology>
    </subcellularLocation>
</comment>
<proteinExistence type="predicted"/>
<feature type="non-terminal residue" evidence="6">
    <location>
        <position position="1"/>
    </location>
</feature>